<keyword evidence="1" id="KW-0653">Protein transport</keyword>
<evidence type="ECO:0000313" key="5">
    <source>
        <dbReference type="Proteomes" id="UP000245207"/>
    </source>
</evidence>
<reference evidence="4 5" key="1">
    <citation type="journal article" date="2018" name="Mol. Plant">
        <title>The genome of Artemisia annua provides insight into the evolution of Asteraceae family and artemisinin biosynthesis.</title>
        <authorList>
            <person name="Shen Q."/>
            <person name="Zhang L."/>
            <person name="Liao Z."/>
            <person name="Wang S."/>
            <person name="Yan T."/>
            <person name="Shi P."/>
            <person name="Liu M."/>
            <person name="Fu X."/>
            <person name="Pan Q."/>
            <person name="Wang Y."/>
            <person name="Lv Z."/>
            <person name="Lu X."/>
            <person name="Zhang F."/>
            <person name="Jiang W."/>
            <person name="Ma Y."/>
            <person name="Chen M."/>
            <person name="Hao X."/>
            <person name="Li L."/>
            <person name="Tang Y."/>
            <person name="Lv G."/>
            <person name="Zhou Y."/>
            <person name="Sun X."/>
            <person name="Brodelius P.E."/>
            <person name="Rose J.K.C."/>
            <person name="Tang K."/>
        </authorList>
    </citation>
    <scope>NUCLEOTIDE SEQUENCE [LARGE SCALE GENOMIC DNA]</scope>
    <source>
        <strain evidence="5">cv. Huhao1</strain>
        <tissue evidence="4">Leaf</tissue>
    </source>
</reference>
<sequence length="302" mass="34118">MATNDLKNKNVVAATDDTHSSEEQDKNKTVVIASDDTPDNEKVGEKEAEIKNANVASKDTSIVKDEKETRNDLGVSLDKLSLGPKKKLLVLPLGGMLVHRAYRNRPNTIPMKSRPDFSTRSFLIYKRPYCEGFLKFCLERFEVGIWSSATEQNIDEVLINIMGEHKSKLLFTWDQGQCTDTGFMSLENKEKPVFLKELKYVWQKKWHDVEYSSSNTLLITDPVKDLLNPQNTSIFPGNYDPNNKVDDFLGPHGELRAFLGGLAEANDVPTYVKDHPFGEAAITPSHSDWGYYSKIIRSLGKE</sequence>
<gene>
    <name evidence="4" type="ORF">CTI12_AA102480</name>
</gene>
<dbReference type="SUPFAM" id="SSF56784">
    <property type="entry name" value="HAD-like"/>
    <property type="match status" value="1"/>
</dbReference>
<feature type="domain" description="FCP1 homology" evidence="3">
    <location>
        <begin position="82"/>
        <end position="262"/>
    </location>
</feature>
<dbReference type="EMBL" id="PKPP01000646">
    <property type="protein sequence ID" value="PWA90206.1"/>
    <property type="molecule type" value="Genomic_DNA"/>
</dbReference>
<dbReference type="GO" id="GO:0015031">
    <property type="term" value="P:protein transport"/>
    <property type="evidence" value="ECO:0007669"/>
    <property type="project" value="UniProtKB-KW"/>
</dbReference>
<accession>A0A2U1PWU9</accession>
<dbReference type="Gene3D" id="3.40.50.1000">
    <property type="entry name" value="HAD superfamily/HAD-like"/>
    <property type="match status" value="1"/>
</dbReference>
<protein>
    <recommendedName>
        <fullName evidence="1">Mitochondrial import inner membrane translocase subunit TIM50</fullName>
    </recommendedName>
</protein>
<evidence type="ECO:0000256" key="2">
    <source>
        <dbReference type="SAM" id="MobiDB-lite"/>
    </source>
</evidence>
<dbReference type="InterPro" id="IPR036412">
    <property type="entry name" value="HAD-like_sf"/>
</dbReference>
<organism evidence="4 5">
    <name type="scientific">Artemisia annua</name>
    <name type="common">Sweet wormwood</name>
    <dbReference type="NCBI Taxonomy" id="35608"/>
    <lineage>
        <taxon>Eukaryota</taxon>
        <taxon>Viridiplantae</taxon>
        <taxon>Streptophyta</taxon>
        <taxon>Embryophyta</taxon>
        <taxon>Tracheophyta</taxon>
        <taxon>Spermatophyta</taxon>
        <taxon>Magnoliopsida</taxon>
        <taxon>eudicotyledons</taxon>
        <taxon>Gunneridae</taxon>
        <taxon>Pentapetalae</taxon>
        <taxon>asterids</taxon>
        <taxon>campanulids</taxon>
        <taxon>Asterales</taxon>
        <taxon>Asteraceae</taxon>
        <taxon>Asteroideae</taxon>
        <taxon>Anthemideae</taxon>
        <taxon>Artemisiinae</taxon>
        <taxon>Artemisia</taxon>
    </lineage>
</organism>
<dbReference type="STRING" id="35608.A0A2U1PWU9"/>
<keyword evidence="1" id="KW-0809">Transit peptide</keyword>
<dbReference type="InterPro" id="IPR004274">
    <property type="entry name" value="FCP1_dom"/>
</dbReference>
<dbReference type="GO" id="GO:0005744">
    <property type="term" value="C:TIM23 mitochondrial import inner membrane translocase complex"/>
    <property type="evidence" value="ECO:0007669"/>
    <property type="project" value="UniProtKB-UniRule"/>
</dbReference>
<feature type="compositionally biased region" description="Basic and acidic residues" evidence="2">
    <location>
        <begin position="39"/>
        <end position="50"/>
    </location>
</feature>
<comment type="subcellular location">
    <subcellularLocation>
        <location evidence="1">Mitochondrion inner membrane</location>
        <topology evidence="1">Single-pass membrane protein</topology>
    </subcellularLocation>
</comment>
<evidence type="ECO:0000256" key="1">
    <source>
        <dbReference type="RuleBase" id="RU365079"/>
    </source>
</evidence>
<feature type="region of interest" description="Disordered" evidence="2">
    <location>
        <begin position="1"/>
        <end position="51"/>
    </location>
</feature>
<dbReference type="PROSITE" id="PS50969">
    <property type="entry name" value="FCP1"/>
    <property type="match status" value="1"/>
</dbReference>
<dbReference type="OrthoDB" id="1711508at2759"/>
<dbReference type="AlphaFoldDB" id="A0A2U1PWU9"/>
<dbReference type="Proteomes" id="UP000245207">
    <property type="component" value="Unassembled WGS sequence"/>
</dbReference>
<comment type="function">
    <text evidence="1">Essential component of the TIM23 complex, a complex that mediates the translocation of transit peptide-containing proteins across the mitochondrial inner membrane.</text>
</comment>
<comment type="subunit">
    <text evidence="1">Component of the TIM23 complex.</text>
</comment>
<dbReference type="Pfam" id="PF03031">
    <property type="entry name" value="NIF"/>
    <property type="match status" value="1"/>
</dbReference>
<keyword evidence="5" id="KW-1185">Reference proteome</keyword>
<dbReference type="InterPro" id="IPR050365">
    <property type="entry name" value="TIM50"/>
</dbReference>
<keyword evidence="1" id="KW-0496">Mitochondrion</keyword>
<evidence type="ECO:0000313" key="4">
    <source>
        <dbReference type="EMBL" id="PWA90206.1"/>
    </source>
</evidence>
<dbReference type="SMART" id="SM00577">
    <property type="entry name" value="CPDc"/>
    <property type="match status" value="1"/>
</dbReference>
<keyword evidence="1" id="KW-0811">Translocation</keyword>
<comment type="caution">
    <text evidence="4">The sequence shown here is derived from an EMBL/GenBank/DDBJ whole genome shotgun (WGS) entry which is preliminary data.</text>
</comment>
<dbReference type="InterPro" id="IPR023214">
    <property type="entry name" value="HAD_sf"/>
</dbReference>
<comment type="similarity">
    <text evidence="1">Belongs to the TIM50 family.</text>
</comment>
<feature type="compositionally biased region" description="Basic and acidic residues" evidence="2">
    <location>
        <begin position="16"/>
        <end position="28"/>
    </location>
</feature>
<name>A0A2U1PWU9_ARTAN</name>
<proteinExistence type="inferred from homology"/>
<dbReference type="PANTHER" id="PTHR12210">
    <property type="entry name" value="DULLARD PROTEIN PHOSPHATASE"/>
    <property type="match status" value="1"/>
</dbReference>
<keyword evidence="1" id="KW-0813">Transport</keyword>
<evidence type="ECO:0000259" key="3">
    <source>
        <dbReference type="PROSITE" id="PS50969"/>
    </source>
</evidence>